<keyword evidence="2" id="KW-1185">Reference proteome</keyword>
<proteinExistence type="predicted"/>
<accession>A0A9P7BAC5</accession>
<dbReference type="Proteomes" id="UP000750334">
    <property type="component" value="Unassembled WGS sequence"/>
</dbReference>
<protein>
    <submittedName>
        <fullName evidence="1">Uncharacterized protein</fullName>
    </submittedName>
</protein>
<evidence type="ECO:0000313" key="1">
    <source>
        <dbReference type="EMBL" id="KAG0669609.1"/>
    </source>
</evidence>
<dbReference type="EMBL" id="PUHR01000037">
    <property type="protein sequence ID" value="KAG0669609.1"/>
    <property type="molecule type" value="Genomic_DNA"/>
</dbReference>
<sequence length="1144" mass="131209">MKPFQIKRINNESLDESFKEILHIQDINDNDNDKKLILGKYNLNSIEKSTDTLDVVQLDIKKDNFIVIEDRIVKEFKLTDNKKFKAINYYQTNRSIICCMKIESICGKLCLLMDNNDIIILDLKKNGFVHNKTITLDAFLMGRQLLPLLSSSASSDSSVFTLTKQKDIIIQINLMNDSIRQFPLQFKDLGGIKYFDCYRNRNTYNVLVFHVHKITNFLHLEFFQTNNYNENGASQSLFRKKICKIDKIDQDFLLLKKIEKDKYIVITLNHISLIKGNSGNIQRWTIGNTLKEIITQKLTNNVKLFHDENKNILYLKICDSYLRTISISCRYNESKINWKYMMDKTTNNPVQSMFFLKSDVIYIRDAVSMNQVAYLDKGKETNIYTVRKVSDKHKSKYEAITYHCALVRTNTGSIFQTYILAGTRSSLFESFIEYTNWKITPYKDIRKIGKLHNITGAVSKIVNIRDHSLMVIGETVYQFNHQDDNCNVYIQDLNPFEDYLTDNGNVITISGNDTIFCTDLANTISNTATEQDFLLTINTGGIVKIMSYTSQQAEYKIYYERKHHVSDRIGASTAYIHDSSVYLLLPESGYLRLYVNGTLKSETSIKGRIVRDCFIVQVDDDLTRGMVLLSLDYGKLILLDLTLKIVHFEITSSAECSYKLLKNVINHEILVAYQDRTVLFIDFKNLKTSILNVEMNIRVLSYIKENNGRNGFIIVDNSNCIHLIHFEKNLSIKKDVTRFNYNLRYDLPISIHELDCSDAHILLLSRNTKRGHISLDIMNIETGLFIPCGYNIPAACHAKICGKRLTSENMKYLHFKSCVPKDIFIVTYAKKENAFYEILKIDPISLTVVNLAKGKLKILPNFILIANATNSMQLVTFLGSGIETKNITYHLENSNTHLTVVSDLNYITGIDTFPFIGGEIDGEYIKTIDIRKNGSLYKIDTLELITSEVQNYSNNQILSTLKFPEPFIRQIFKTDLNGRNGQIFINSSKFSKDNLLNNMISSVVGEVTIPDRTIFASLDTNNEIILSQGMQELHEMEYLYQPSIHISHGVNIKNIIPIPDTLKFSDSSKNSLICRPLFIILGEASTCYIIVECPHGISMCHGVNVNDDMFSLGGYSRNYVHNNIYPNSSKTLSVQFLEFGENFC</sequence>
<name>A0A9P7BAC5_MAUEX</name>
<gene>
    <name evidence="1" type="ORF">C6P45_003514</name>
</gene>
<organism evidence="1 2">
    <name type="scientific">Maudiozyma exigua</name>
    <name type="common">Yeast</name>
    <name type="synonym">Kazachstania exigua</name>
    <dbReference type="NCBI Taxonomy" id="34358"/>
    <lineage>
        <taxon>Eukaryota</taxon>
        <taxon>Fungi</taxon>
        <taxon>Dikarya</taxon>
        <taxon>Ascomycota</taxon>
        <taxon>Saccharomycotina</taxon>
        <taxon>Saccharomycetes</taxon>
        <taxon>Saccharomycetales</taxon>
        <taxon>Saccharomycetaceae</taxon>
        <taxon>Maudiozyma</taxon>
    </lineage>
</organism>
<comment type="caution">
    <text evidence="1">The sequence shown here is derived from an EMBL/GenBank/DDBJ whole genome shotgun (WGS) entry which is preliminary data.</text>
</comment>
<reference evidence="1 2" key="1">
    <citation type="submission" date="2020-11" db="EMBL/GenBank/DDBJ databases">
        <title>Kefir isolates.</title>
        <authorList>
            <person name="Marcisauskas S."/>
            <person name="Kim Y."/>
            <person name="Blasche S."/>
        </authorList>
    </citation>
    <scope>NUCLEOTIDE SEQUENCE [LARGE SCALE GENOMIC DNA]</scope>
    <source>
        <strain evidence="1 2">OG2</strain>
    </source>
</reference>
<dbReference type="OrthoDB" id="4068469at2759"/>
<dbReference type="AlphaFoldDB" id="A0A9P7BAC5"/>
<evidence type="ECO:0000313" key="2">
    <source>
        <dbReference type="Proteomes" id="UP000750334"/>
    </source>
</evidence>